<dbReference type="EMBL" id="SMMG02000002">
    <property type="protein sequence ID" value="KAA3483507.1"/>
    <property type="molecule type" value="Genomic_DNA"/>
</dbReference>
<comment type="caution">
    <text evidence="1">The sequence shown here is derived from an EMBL/GenBank/DDBJ whole genome shotgun (WGS) entry which is preliminary data.</text>
</comment>
<dbReference type="AlphaFoldDB" id="A0A5B6WRI4"/>
<reference evidence="2" key="1">
    <citation type="journal article" date="2019" name="Plant Biotechnol. J.">
        <title>Genome sequencing of the Australian wild diploid species Gossypium australe highlights disease resistance and delayed gland morphogenesis.</title>
        <authorList>
            <person name="Cai Y."/>
            <person name="Cai X."/>
            <person name="Wang Q."/>
            <person name="Wang P."/>
            <person name="Zhang Y."/>
            <person name="Cai C."/>
            <person name="Xu Y."/>
            <person name="Wang K."/>
            <person name="Zhou Z."/>
            <person name="Wang C."/>
            <person name="Geng S."/>
            <person name="Li B."/>
            <person name="Dong Q."/>
            <person name="Hou Y."/>
            <person name="Wang H."/>
            <person name="Ai P."/>
            <person name="Liu Z."/>
            <person name="Yi F."/>
            <person name="Sun M."/>
            <person name="An G."/>
            <person name="Cheng J."/>
            <person name="Zhang Y."/>
            <person name="Shi Q."/>
            <person name="Xie Y."/>
            <person name="Shi X."/>
            <person name="Chang Y."/>
            <person name="Huang F."/>
            <person name="Chen Y."/>
            <person name="Hong S."/>
            <person name="Mi L."/>
            <person name="Sun Q."/>
            <person name="Zhang L."/>
            <person name="Zhou B."/>
            <person name="Peng R."/>
            <person name="Zhang X."/>
            <person name="Liu F."/>
        </authorList>
    </citation>
    <scope>NUCLEOTIDE SEQUENCE [LARGE SCALE GENOMIC DNA]</scope>
    <source>
        <strain evidence="2">cv. PA1801</strain>
    </source>
</reference>
<protein>
    <submittedName>
        <fullName evidence="1">Reverse transcriptase</fullName>
    </submittedName>
</protein>
<accession>A0A5B6WRI4</accession>
<keyword evidence="2" id="KW-1185">Reference proteome</keyword>
<gene>
    <name evidence="1" type="ORF">EPI10_005671</name>
</gene>
<dbReference type="PANTHER" id="PTHR33067:SF35">
    <property type="entry name" value="ASPARTIC PEPTIDASE DDI1-TYPE DOMAIN-CONTAINING PROTEIN"/>
    <property type="match status" value="1"/>
</dbReference>
<dbReference type="PANTHER" id="PTHR33067">
    <property type="entry name" value="RNA-DIRECTED DNA POLYMERASE-RELATED"/>
    <property type="match status" value="1"/>
</dbReference>
<keyword evidence="1" id="KW-0695">RNA-directed DNA polymerase</keyword>
<dbReference type="Proteomes" id="UP000325315">
    <property type="component" value="Unassembled WGS sequence"/>
</dbReference>
<name>A0A5B6WRI4_9ROSI</name>
<proteinExistence type="predicted"/>
<keyword evidence="1" id="KW-0808">Transferase</keyword>
<dbReference type="GO" id="GO:0003964">
    <property type="term" value="F:RNA-directed DNA polymerase activity"/>
    <property type="evidence" value="ECO:0007669"/>
    <property type="project" value="UniProtKB-KW"/>
</dbReference>
<organism evidence="1 2">
    <name type="scientific">Gossypium australe</name>
    <dbReference type="NCBI Taxonomy" id="47621"/>
    <lineage>
        <taxon>Eukaryota</taxon>
        <taxon>Viridiplantae</taxon>
        <taxon>Streptophyta</taxon>
        <taxon>Embryophyta</taxon>
        <taxon>Tracheophyta</taxon>
        <taxon>Spermatophyta</taxon>
        <taxon>Magnoliopsida</taxon>
        <taxon>eudicotyledons</taxon>
        <taxon>Gunneridae</taxon>
        <taxon>Pentapetalae</taxon>
        <taxon>rosids</taxon>
        <taxon>malvids</taxon>
        <taxon>Malvales</taxon>
        <taxon>Malvaceae</taxon>
        <taxon>Malvoideae</taxon>
        <taxon>Gossypium</taxon>
    </lineage>
</organism>
<keyword evidence="1" id="KW-0548">Nucleotidyltransferase</keyword>
<evidence type="ECO:0000313" key="2">
    <source>
        <dbReference type="Proteomes" id="UP000325315"/>
    </source>
</evidence>
<sequence>MAPKFIKEIALNNYQWKVTRVKSAKAVEVFDIDAVSMFVSQVEALGKKIDYLNFLSNNSYNLGWRNHPNFFRGGQCNQRSQSLLSFQQPYQQEKKPNLKEILAKFISIKINKHQFKGQFAKLISERHKANLPSNTKTNPKEQVHAIIVRSVEGLVEPGKKLNLKIVEKNDEFKESKKEHKVVIREYKPRILYLAKVKKDMMNKQYALSQMPKYTKILEELLTNKKGLDDLSIVELNEDCSVILQNKLPTKLKDSWSFTISCFIDSLNVKKALADLGAR</sequence>
<dbReference type="OrthoDB" id="1833846at2759"/>
<evidence type="ECO:0000313" key="1">
    <source>
        <dbReference type="EMBL" id="KAA3483507.1"/>
    </source>
</evidence>